<dbReference type="HOGENOM" id="CLU_000445_11_4_9"/>
<dbReference type="Gene3D" id="3.30.450.20">
    <property type="entry name" value="PAS domain"/>
    <property type="match status" value="1"/>
</dbReference>
<reference evidence="4 5" key="1">
    <citation type="submission" date="2011-04" db="EMBL/GenBank/DDBJ databases">
        <title>The complete genome of Thermodesulfobium narugense DSM 14796.</title>
        <authorList>
            <consortium name="US DOE Joint Genome Institute (JGI-PGF)"/>
            <person name="Lucas S."/>
            <person name="Han J."/>
            <person name="Lapidus A."/>
            <person name="Bruce D."/>
            <person name="Goodwin L."/>
            <person name="Pitluck S."/>
            <person name="Peters L."/>
            <person name="Kyrpides N."/>
            <person name="Mavromatis K."/>
            <person name="Pagani I."/>
            <person name="Ivanova N."/>
            <person name="Ovchinnikova G."/>
            <person name="Zhang X."/>
            <person name="Saunders L."/>
            <person name="Detter J.C."/>
            <person name="Tapia R."/>
            <person name="Han C."/>
            <person name="Land M."/>
            <person name="Hauser L."/>
            <person name="Markowitz V."/>
            <person name="Cheng J.-F."/>
            <person name="Hugenholtz P."/>
            <person name="Woyke T."/>
            <person name="Wu D."/>
            <person name="Spring S."/>
            <person name="Schroeder M."/>
            <person name="Brambilla E."/>
            <person name="Klenk H.-P."/>
            <person name="Eisen J.A."/>
        </authorList>
    </citation>
    <scope>NUCLEOTIDE SEQUENCE [LARGE SCALE GENOMIC DNA]</scope>
    <source>
        <strain evidence="4 5">DSM 14796</strain>
    </source>
</reference>
<protein>
    <recommendedName>
        <fullName evidence="1">diguanylate cyclase</fullName>
        <ecNumber evidence="1">2.7.7.65</ecNumber>
    </recommendedName>
</protein>
<dbReference type="EMBL" id="CP002690">
    <property type="protein sequence ID" value="AEE14528.1"/>
    <property type="molecule type" value="Genomic_DNA"/>
</dbReference>
<sequence>MCKTENSLDLSLNTLKFILENVEVGFCVYDVGLNKIVYANKYFMKLVNLELDDILSLDNPFILFPENKVAYVKEYMNIKINDLDESNYTKKYVKLRRLKNSTIVHTKFRILKFEQNNKPFLLISASNVTSLVKKIKNLDNKAQTDFLTGIYNRFSMEEKLTRLSQSSNSFGLIMFDIDNFKFFNDTYGHSKGDEILKKIAEKIKSSLRETDIFVRWGGDEFLLILMGVSKEDLLKIAKKIRNKVSEIDFGISEVITLSMGIGTFDNNNIDLDLLVEKVDNAMLKAKSLGKDTFIWCE</sequence>
<gene>
    <name evidence="4" type="ORF">Thena_0899</name>
</gene>
<dbReference type="InterPro" id="IPR029787">
    <property type="entry name" value="Nucleotide_cyclase"/>
</dbReference>
<dbReference type="PANTHER" id="PTHR45138">
    <property type="entry name" value="REGULATORY COMPONENTS OF SENSORY TRANSDUCTION SYSTEM"/>
    <property type="match status" value="1"/>
</dbReference>
<dbReference type="EC" id="2.7.7.65" evidence="1"/>
<dbReference type="PANTHER" id="PTHR45138:SF9">
    <property type="entry name" value="DIGUANYLATE CYCLASE DGCM-RELATED"/>
    <property type="match status" value="1"/>
</dbReference>
<dbReference type="RefSeq" id="WP_013756251.1">
    <property type="nucleotide sequence ID" value="NC_015499.1"/>
</dbReference>
<accession>M1E777</accession>
<dbReference type="PROSITE" id="PS50887">
    <property type="entry name" value="GGDEF"/>
    <property type="match status" value="1"/>
</dbReference>
<evidence type="ECO:0000259" key="3">
    <source>
        <dbReference type="PROSITE" id="PS50887"/>
    </source>
</evidence>
<dbReference type="AlphaFoldDB" id="M1E777"/>
<dbReference type="SMART" id="SM00267">
    <property type="entry name" value="GGDEF"/>
    <property type="match status" value="1"/>
</dbReference>
<comment type="catalytic activity">
    <reaction evidence="2">
        <text>2 GTP = 3',3'-c-di-GMP + 2 diphosphate</text>
        <dbReference type="Rhea" id="RHEA:24898"/>
        <dbReference type="ChEBI" id="CHEBI:33019"/>
        <dbReference type="ChEBI" id="CHEBI:37565"/>
        <dbReference type="ChEBI" id="CHEBI:58805"/>
        <dbReference type="EC" id="2.7.7.65"/>
    </reaction>
</comment>
<feature type="domain" description="GGDEF" evidence="3">
    <location>
        <begin position="168"/>
        <end position="297"/>
    </location>
</feature>
<dbReference type="Proteomes" id="UP000011765">
    <property type="component" value="Chromosome"/>
</dbReference>
<evidence type="ECO:0000256" key="1">
    <source>
        <dbReference type="ARBA" id="ARBA00012528"/>
    </source>
</evidence>
<dbReference type="SUPFAM" id="SSF55785">
    <property type="entry name" value="PYP-like sensor domain (PAS domain)"/>
    <property type="match status" value="1"/>
</dbReference>
<dbReference type="eggNOG" id="COG2199">
    <property type="taxonomic scope" value="Bacteria"/>
</dbReference>
<evidence type="ECO:0000313" key="4">
    <source>
        <dbReference type="EMBL" id="AEE14528.1"/>
    </source>
</evidence>
<dbReference type="OrthoDB" id="9783388at2"/>
<dbReference type="GO" id="GO:0052621">
    <property type="term" value="F:diguanylate cyclase activity"/>
    <property type="evidence" value="ECO:0007669"/>
    <property type="project" value="UniProtKB-EC"/>
</dbReference>
<name>M1E777_9BACT</name>
<dbReference type="Pfam" id="PF00990">
    <property type="entry name" value="GGDEF"/>
    <property type="match status" value="1"/>
</dbReference>
<dbReference type="InterPro" id="IPR050469">
    <property type="entry name" value="Diguanylate_Cyclase"/>
</dbReference>
<dbReference type="CDD" id="cd01949">
    <property type="entry name" value="GGDEF"/>
    <property type="match status" value="1"/>
</dbReference>
<proteinExistence type="predicted"/>
<evidence type="ECO:0000313" key="5">
    <source>
        <dbReference type="Proteomes" id="UP000011765"/>
    </source>
</evidence>
<dbReference type="InterPro" id="IPR000160">
    <property type="entry name" value="GGDEF_dom"/>
</dbReference>
<dbReference type="InterPro" id="IPR035965">
    <property type="entry name" value="PAS-like_dom_sf"/>
</dbReference>
<organism evidence="4 5">
    <name type="scientific">Thermodesulfobium narugense DSM 14796</name>
    <dbReference type="NCBI Taxonomy" id="747365"/>
    <lineage>
        <taxon>Bacteria</taxon>
        <taxon>Pseudomonadati</taxon>
        <taxon>Thermodesulfobiota</taxon>
        <taxon>Thermodesulfobiia</taxon>
        <taxon>Thermodesulfobiales</taxon>
        <taxon>Thermodesulfobiaceae</taxon>
        <taxon>Thermodesulfobium</taxon>
    </lineage>
</organism>
<evidence type="ECO:0000256" key="2">
    <source>
        <dbReference type="ARBA" id="ARBA00034247"/>
    </source>
</evidence>
<dbReference type="InterPro" id="IPR043128">
    <property type="entry name" value="Rev_trsase/Diguanyl_cyclase"/>
</dbReference>
<dbReference type="STRING" id="747365.Thena_0899"/>
<keyword evidence="5" id="KW-1185">Reference proteome</keyword>
<dbReference type="Gene3D" id="3.30.70.270">
    <property type="match status" value="1"/>
</dbReference>
<dbReference type="KEGG" id="tnr:Thena_0899"/>
<dbReference type="SUPFAM" id="SSF55073">
    <property type="entry name" value="Nucleotide cyclase"/>
    <property type="match status" value="1"/>
</dbReference>
<dbReference type="FunFam" id="3.30.70.270:FF:000001">
    <property type="entry name" value="Diguanylate cyclase domain protein"/>
    <property type="match status" value="1"/>
</dbReference>
<dbReference type="NCBIfam" id="TIGR00254">
    <property type="entry name" value="GGDEF"/>
    <property type="match status" value="1"/>
</dbReference>